<name>C7JIG2_ACEP3</name>
<reference evidence="2 3" key="1">
    <citation type="journal article" date="2009" name="Nucleic Acids Res.">
        <title>Whole-genome analyses reveal genetic instability of Acetobacter pasteurianus.</title>
        <authorList>
            <person name="Azuma Y."/>
            <person name="Hosoyama A."/>
            <person name="Matsutani M."/>
            <person name="Furuya N."/>
            <person name="Horikawa H."/>
            <person name="Harada T."/>
            <person name="Hirakawa H."/>
            <person name="Kuhara S."/>
            <person name="Matsushita K."/>
            <person name="Fujita N."/>
            <person name="Shirai M."/>
        </authorList>
    </citation>
    <scope>NUCLEOTIDE SEQUENCE [LARGE SCALE GENOMIC DNA]</scope>
    <source>
        <strain evidence="3">NBRC 105184 / IFO 3283-01</strain>
        <plasmid evidence="2">pAPA01-011</plasmid>
    </source>
</reference>
<evidence type="ECO:0000256" key="1">
    <source>
        <dbReference type="SAM" id="MobiDB-lite"/>
    </source>
</evidence>
<dbReference type="PATRIC" id="fig|634452.3.peg.2861"/>
<dbReference type="BioCyc" id="APAS634452:APA01_RS14170-MONOMER"/>
<protein>
    <submittedName>
        <fullName evidence="2">Uncharacterized protein</fullName>
    </submittedName>
</protein>
<sequence>MAILPGLLKSQSKNQDKEPEITHKSTQSKVFRTLHLFSKSIFSMSNQFLVKQDPHLLAHEALLQIRDALLPALQGVRDGKNHHVDGIILLTEGLVKDLDAACDALDAASRS</sequence>
<keyword evidence="2" id="KW-0614">Plasmid</keyword>
<dbReference type="KEGG" id="apt:APA01_41020"/>
<proteinExistence type="predicted"/>
<accession>C7JIG2</accession>
<feature type="compositionally biased region" description="Basic and acidic residues" evidence="1">
    <location>
        <begin position="14"/>
        <end position="23"/>
    </location>
</feature>
<geneLocation type="plasmid" evidence="2 3">
    <name>pAPA01-011</name>
</geneLocation>
<organism evidence="2 3">
    <name type="scientific">Acetobacter pasteurianus (strain NBRC 105184 / IFO 3283-01)</name>
    <dbReference type="NCBI Taxonomy" id="634452"/>
    <lineage>
        <taxon>Bacteria</taxon>
        <taxon>Pseudomonadati</taxon>
        <taxon>Pseudomonadota</taxon>
        <taxon>Alphaproteobacteria</taxon>
        <taxon>Acetobacterales</taxon>
        <taxon>Acetobacteraceae</taxon>
        <taxon>Acetobacter</taxon>
    </lineage>
</organism>
<evidence type="ECO:0000313" key="3">
    <source>
        <dbReference type="Proteomes" id="UP000000948"/>
    </source>
</evidence>
<dbReference type="Proteomes" id="UP000000948">
    <property type="component" value="Plasmid pAPA01-011"/>
</dbReference>
<gene>
    <name evidence="2" type="ordered locus">APA01_41020</name>
</gene>
<dbReference type="HOGENOM" id="CLU_2152771_0_0_5"/>
<evidence type="ECO:0000313" key="2">
    <source>
        <dbReference type="EMBL" id="BAI00889.1"/>
    </source>
</evidence>
<dbReference type="AlphaFoldDB" id="C7JIG2"/>
<feature type="region of interest" description="Disordered" evidence="1">
    <location>
        <begin position="1"/>
        <end position="26"/>
    </location>
</feature>
<dbReference type="EMBL" id="AP011122">
    <property type="protein sequence ID" value="BAI00889.1"/>
    <property type="molecule type" value="Genomic_DNA"/>
</dbReference>